<evidence type="ECO:0000256" key="2">
    <source>
        <dbReference type="SAM" id="Phobius"/>
    </source>
</evidence>
<evidence type="ECO:0000313" key="3">
    <source>
        <dbReference type="EMBL" id="KAJ8047377.1"/>
    </source>
</evidence>
<dbReference type="Gene3D" id="2.60.40.10">
    <property type="entry name" value="Immunoglobulins"/>
    <property type="match status" value="1"/>
</dbReference>
<feature type="transmembrane region" description="Helical" evidence="2">
    <location>
        <begin position="12"/>
        <end position="33"/>
    </location>
</feature>
<keyword evidence="2" id="KW-1133">Transmembrane helix</keyword>
<dbReference type="EMBL" id="JAIZAY010000002">
    <property type="protein sequence ID" value="KAJ8047377.1"/>
    <property type="molecule type" value="Genomic_DNA"/>
</dbReference>
<keyword evidence="2" id="KW-0812">Transmembrane</keyword>
<accession>A0A9Q1CL51</accession>
<sequence>MASRRKLQTPLLKLTGLFLLAIFICGTVVYFSGKERKYFRFHNKVPFANGDKRAVSQLRSAMHNHNYQVHYNSTSERLLSGGYLQFRHLDDDTNKLSTCQASGEGLHHAEVGIVATVTVQLDQTRINDFNQKYFISVTAISEDHIFVADLSPVRIGDRDVNFTYTPCLPGNYDLYVEEIVPGAPWQKPVPGSPFRLMVQGLNVAIDAFIAHTDNLPSCQTIPQYDSSWIEGAWVTSKLGGRQHGILKSGWVFQPKRCSFDIFTVDEIATAAASIIPKSITILGSSIERGIFLSLTDLLLTMSGRKYIKDSYLDKCWGYMEVELGNLRVIYKDFRIQHSRRIHLLNETNLKIVCYNEVKFTSNYDFLNDTLDFLEDFIFSKQVWPDVIAVTIKEDPQLRLLRSAIPDSWIGVIYPLNSFKLNWATLYTSSGRNRDIAVLTEFATVDSRVQVLDGFILGSGIRRATQSSPVKKSNHENTFCEDLTGDMRICDVTAELVAQVFLAQVLAPYGKNAWT</sequence>
<organism evidence="3 4">
    <name type="scientific">Holothuria leucospilota</name>
    <name type="common">Black long sea cucumber</name>
    <name type="synonym">Mertensiothuria leucospilota</name>
    <dbReference type="NCBI Taxonomy" id="206669"/>
    <lineage>
        <taxon>Eukaryota</taxon>
        <taxon>Metazoa</taxon>
        <taxon>Echinodermata</taxon>
        <taxon>Eleutherozoa</taxon>
        <taxon>Echinozoa</taxon>
        <taxon>Holothuroidea</taxon>
        <taxon>Aspidochirotacea</taxon>
        <taxon>Aspidochirotida</taxon>
        <taxon>Holothuriidae</taxon>
        <taxon>Holothuria</taxon>
    </lineage>
</organism>
<reference evidence="3" key="1">
    <citation type="submission" date="2021-10" db="EMBL/GenBank/DDBJ databases">
        <title>Tropical sea cucumber genome reveals ecological adaptation and Cuvierian tubules defense mechanism.</title>
        <authorList>
            <person name="Chen T."/>
        </authorList>
    </citation>
    <scope>NUCLEOTIDE SEQUENCE</scope>
    <source>
        <strain evidence="3">Nanhai2018</strain>
        <tissue evidence="3">Muscle</tissue>
    </source>
</reference>
<protein>
    <submittedName>
        <fullName evidence="3">Uncharacterized protein</fullName>
    </submittedName>
</protein>
<comment type="caution">
    <text evidence="3">The sequence shown here is derived from an EMBL/GenBank/DDBJ whole genome shotgun (WGS) entry which is preliminary data.</text>
</comment>
<name>A0A9Q1CL51_HOLLE</name>
<keyword evidence="4" id="KW-1185">Reference proteome</keyword>
<dbReference type="InterPro" id="IPR013783">
    <property type="entry name" value="Ig-like_fold"/>
</dbReference>
<dbReference type="OrthoDB" id="5334309at2759"/>
<dbReference type="InterPro" id="IPR014756">
    <property type="entry name" value="Ig_E-set"/>
</dbReference>
<evidence type="ECO:0000256" key="1">
    <source>
        <dbReference type="PROSITE-ProRule" id="PRU00087"/>
    </source>
</evidence>
<dbReference type="SUPFAM" id="SSF81296">
    <property type="entry name" value="E set domains"/>
    <property type="match status" value="1"/>
</dbReference>
<proteinExistence type="predicted"/>
<gene>
    <name evidence="3" type="ORF">HOLleu_06361</name>
</gene>
<dbReference type="InterPro" id="IPR017868">
    <property type="entry name" value="Filamin/ABP280_repeat-like"/>
</dbReference>
<feature type="repeat" description="Filamin" evidence="1">
    <location>
        <begin position="91"/>
        <end position="198"/>
    </location>
</feature>
<dbReference type="Proteomes" id="UP001152320">
    <property type="component" value="Chromosome 2"/>
</dbReference>
<keyword evidence="2" id="KW-0472">Membrane</keyword>
<evidence type="ECO:0000313" key="4">
    <source>
        <dbReference type="Proteomes" id="UP001152320"/>
    </source>
</evidence>
<dbReference type="AlphaFoldDB" id="A0A9Q1CL51"/>
<dbReference type="PROSITE" id="PS50194">
    <property type="entry name" value="FILAMIN_REPEAT"/>
    <property type="match status" value="1"/>
</dbReference>